<reference evidence="2 3" key="1">
    <citation type="submission" date="2016-05" db="EMBL/GenBank/DDBJ databases">
        <title>Genome sequencing reveals origins of a unique bacterial endosymbiosis in the earliest lineages of terrestrial Fungi.</title>
        <authorList>
            <consortium name="DOE Joint Genome Institute"/>
            <person name="Uehling J."/>
            <person name="Gryganskyi A."/>
            <person name="Hameed K."/>
            <person name="Tschaplinski T."/>
            <person name="Misztal P."/>
            <person name="Wu S."/>
            <person name="Desiro A."/>
            <person name="Vande Pol N."/>
            <person name="Du Z.-Y."/>
            <person name="Zienkiewicz A."/>
            <person name="Zienkiewicz K."/>
            <person name="Morin E."/>
            <person name="Tisserant E."/>
            <person name="Splivallo R."/>
            <person name="Hainaut M."/>
            <person name="Henrissat B."/>
            <person name="Ohm R."/>
            <person name="Kuo A."/>
            <person name="Yan J."/>
            <person name="Lipzen A."/>
            <person name="Nolan M."/>
            <person name="Labutti K."/>
            <person name="Barry K."/>
            <person name="Goldstein A."/>
            <person name="Labbe J."/>
            <person name="Schadt C."/>
            <person name="Tuskan G."/>
            <person name="Grigoriev I."/>
            <person name="Martin F."/>
            <person name="Vilgalys R."/>
            <person name="Bonito G."/>
        </authorList>
    </citation>
    <scope>NUCLEOTIDE SEQUENCE [LARGE SCALE GENOMIC DNA]</scope>
    <source>
        <strain evidence="2 3">AG-77</strain>
    </source>
</reference>
<keyword evidence="1" id="KW-1133">Transmembrane helix</keyword>
<sequence length="230" mass="23941">MTPFPAAGGYPIYADSGPLHGQNVGNAAAFLGRRSVRNAWIAVSVLWVVWAMLFLARQTFGPTRVYNAPRSGGVGSSGVPVSADQGPYDVQNGVGPTSSGGVGTGGVGTGVTGSGVATTGVSGHHGTAARGGFFTRAVDNVRDRIDRTYKLIRDLTLMLLLVVALNSFGLGSGTAVLILSWIFVAVALFWAGLIMLIESRIIDLLLGTLEMLLLLGIFICAYALGWSVLD</sequence>
<evidence type="ECO:0000256" key="1">
    <source>
        <dbReference type="SAM" id="Phobius"/>
    </source>
</evidence>
<accession>A0A197K3W5</accession>
<feature type="transmembrane region" description="Helical" evidence="1">
    <location>
        <begin position="175"/>
        <end position="197"/>
    </location>
</feature>
<name>A0A197K3W5_9FUNG</name>
<keyword evidence="1" id="KW-0472">Membrane</keyword>
<dbReference type="Proteomes" id="UP000078512">
    <property type="component" value="Unassembled WGS sequence"/>
</dbReference>
<gene>
    <name evidence="2" type="ORF">K457DRAFT_889264</name>
</gene>
<keyword evidence="1" id="KW-0812">Transmembrane</keyword>
<dbReference type="EMBL" id="KV442025">
    <property type="protein sequence ID" value="OAQ32332.1"/>
    <property type="molecule type" value="Genomic_DNA"/>
</dbReference>
<evidence type="ECO:0000313" key="3">
    <source>
        <dbReference type="Proteomes" id="UP000078512"/>
    </source>
</evidence>
<proteinExistence type="predicted"/>
<feature type="transmembrane region" description="Helical" evidence="1">
    <location>
        <begin position="151"/>
        <end position="169"/>
    </location>
</feature>
<protein>
    <submittedName>
        <fullName evidence="2">Uncharacterized protein</fullName>
    </submittedName>
</protein>
<organism evidence="2 3">
    <name type="scientific">Linnemannia elongata AG-77</name>
    <dbReference type="NCBI Taxonomy" id="1314771"/>
    <lineage>
        <taxon>Eukaryota</taxon>
        <taxon>Fungi</taxon>
        <taxon>Fungi incertae sedis</taxon>
        <taxon>Mucoromycota</taxon>
        <taxon>Mortierellomycotina</taxon>
        <taxon>Mortierellomycetes</taxon>
        <taxon>Mortierellales</taxon>
        <taxon>Mortierellaceae</taxon>
        <taxon>Linnemannia</taxon>
    </lineage>
</organism>
<feature type="transmembrane region" description="Helical" evidence="1">
    <location>
        <begin position="39"/>
        <end position="56"/>
    </location>
</feature>
<feature type="transmembrane region" description="Helical" evidence="1">
    <location>
        <begin position="204"/>
        <end position="224"/>
    </location>
</feature>
<evidence type="ECO:0000313" key="2">
    <source>
        <dbReference type="EMBL" id="OAQ32332.1"/>
    </source>
</evidence>
<keyword evidence="3" id="KW-1185">Reference proteome</keyword>
<dbReference type="AlphaFoldDB" id="A0A197K3W5"/>
<dbReference type="OrthoDB" id="2446850at2759"/>